<dbReference type="EMBL" id="CP103416">
    <property type="protein sequence ID" value="UVW36103.1"/>
    <property type="molecule type" value="Genomic_DNA"/>
</dbReference>
<keyword evidence="1 4" id="KW-0889">Transcription antitermination</keyword>
<dbReference type="InterPro" id="IPR006645">
    <property type="entry name" value="NGN-like_dom"/>
</dbReference>
<dbReference type="Pfam" id="PF02357">
    <property type="entry name" value="NusG"/>
    <property type="match status" value="1"/>
</dbReference>
<dbReference type="PANTHER" id="PTHR30265:SF7">
    <property type="entry name" value="TRANSCRIPTION ANTITERMINATION PROTEIN RFAH"/>
    <property type="match status" value="1"/>
</dbReference>
<evidence type="ECO:0000256" key="4">
    <source>
        <dbReference type="HAMAP-Rule" id="MF_00951"/>
    </source>
</evidence>
<dbReference type="SMART" id="SM00738">
    <property type="entry name" value="NGN"/>
    <property type="match status" value="1"/>
</dbReference>
<feature type="domain" description="NusG-like N-terminal" evidence="5">
    <location>
        <begin position="1"/>
        <end position="100"/>
    </location>
</feature>
<dbReference type="InterPro" id="IPR010215">
    <property type="entry name" value="Transcription_antiterm_RfaH"/>
</dbReference>
<keyword evidence="4" id="KW-0238">DNA-binding</keyword>
<sequence>MENWFLLQTKSKQESRAVDNLERQGVNSFCPMMRVEKLSRGSRVVKQEALFPGYLFVNFDQESVSSTTIRSTRGVSHFVTSGGAPVKVPESLISELILRTDPENEETVSSLPSKGDWLQIVDGPFRGLNAVFSQPDGNQRAIVLINLLNQQVSASLPFSSLVAGEGSDG</sequence>
<dbReference type="SUPFAM" id="SSF82679">
    <property type="entry name" value="N-utilization substance G protein NusG, N-terminal domain"/>
    <property type="match status" value="1"/>
</dbReference>
<comment type="function">
    <text evidence="4">Enhances distal genes transcription elongation in a specialized subset of operons that encode extracytoplasmic components.</text>
</comment>
<proteinExistence type="inferred from homology"/>
<evidence type="ECO:0000313" key="6">
    <source>
        <dbReference type="EMBL" id="UVW36103.1"/>
    </source>
</evidence>
<keyword evidence="7" id="KW-1185">Reference proteome</keyword>
<dbReference type="SUPFAM" id="SSF50104">
    <property type="entry name" value="Translation proteins SH3-like domain"/>
    <property type="match status" value="1"/>
</dbReference>
<dbReference type="HAMAP" id="MF_00951">
    <property type="entry name" value="RfaH"/>
    <property type="match status" value="1"/>
</dbReference>
<dbReference type="InterPro" id="IPR008991">
    <property type="entry name" value="Translation_prot_SH3-like_sf"/>
</dbReference>
<evidence type="ECO:0000259" key="5">
    <source>
        <dbReference type="SMART" id="SM00738"/>
    </source>
</evidence>
<dbReference type="InterPro" id="IPR043425">
    <property type="entry name" value="NusG-like"/>
</dbReference>
<reference evidence="6" key="1">
    <citation type="submission" date="2022-08" db="EMBL/GenBank/DDBJ databases">
        <title>Catabolic pathway analysis in culturable SAR92 clade bacteria reveals their overlooked roles in DMSP degradation in coastal seas.</title>
        <authorList>
            <person name="He X."/>
            <person name="Zhang X."/>
            <person name="Zhang Y."/>
        </authorList>
    </citation>
    <scope>NUCLEOTIDE SEQUENCE</scope>
    <source>
        <strain evidence="6">H455</strain>
    </source>
</reference>
<evidence type="ECO:0000256" key="3">
    <source>
        <dbReference type="ARBA" id="ARBA00023163"/>
    </source>
</evidence>
<keyword evidence="3 4" id="KW-0804">Transcription</keyword>
<dbReference type="NCBIfam" id="TIGR01955">
    <property type="entry name" value="RfaH"/>
    <property type="match status" value="1"/>
</dbReference>
<comment type="subunit">
    <text evidence="4">Interacts with both the nontemplate DNA and the RNA polymerase (RNAP).</text>
</comment>
<dbReference type="Gene3D" id="3.30.70.940">
    <property type="entry name" value="NusG, N-terminal domain"/>
    <property type="match status" value="1"/>
</dbReference>
<dbReference type="CDD" id="cd09892">
    <property type="entry name" value="NGN_SP_RfaH"/>
    <property type="match status" value="1"/>
</dbReference>
<dbReference type="PANTHER" id="PTHR30265">
    <property type="entry name" value="RHO-INTERACTING TRANSCRIPTION TERMINATION FACTOR NUSG"/>
    <property type="match status" value="1"/>
</dbReference>
<comment type="similarity">
    <text evidence="4">Belongs to the RfaH family.</text>
</comment>
<accession>A0ABY5TUU7</accession>
<dbReference type="NCBIfam" id="NF006534">
    <property type="entry name" value="PRK09014.1"/>
    <property type="match status" value="1"/>
</dbReference>
<evidence type="ECO:0000256" key="1">
    <source>
        <dbReference type="ARBA" id="ARBA00022814"/>
    </source>
</evidence>
<gene>
    <name evidence="4 6" type="primary">rfaH</name>
    <name evidence="6" type="ORF">NYF23_05695</name>
</gene>
<name>A0ABY5TUU7_9GAMM</name>
<evidence type="ECO:0000313" key="7">
    <source>
        <dbReference type="Proteomes" id="UP001059934"/>
    </source>
</evidence>
<dbReference type="Proteomes" id="UP001059934">
    <property type="component" value="Chromosome"/>
</dbReference>
<organism evidence="6 7">
    <name type="scientific">SAR92 clade bacterium H455</name>
    <dbReference type="NCBI Taxonomy" id="2974818"/>
    <lineage>
        <taxon>Bacteria</taxon>
        <taxon>Pseudomonadati</taxon>
        <taxon>Pseudomonadota</taxon>
        <taxon>Gammaproteobacteria</taxon>
        <taxon>Cellvibrionales</taxon>
        <taxon>Porticoccaceae</taxon>
        <taxon>SAR92 clade</taxon>
    </lineage>
</organism>
<dbReference type="InterPro" id="IPR036735">
    <property type="entry name" value="NGN_dom_sf"/>
</dbReference>
<keyword evidence="2 4" id="KW-0805">Transcription regulation</keyword>
<evidence type="ECO:0000256" key="2">
    <source>
        <dbReference type="ARBA" id="ARBA00023015"/>
    </source>
</evidence>
<protein>
    <recommendedName>
        <fullName evidence="4">Transcription antitermination protein RfaH</fullName>
    </recommendedName>
</protein>